<dbReference type="GO" id="GO:0005829">
    <property type="term" value="C:cytosol"/>
    <property type="evidence" value="ECO:0007669"/>
    <property type="project" value="TreeGrafter"/>
</dbReference>
<dbReference type="HOGENOM" id="CLU_107139_2_0_9"/>
<dbReference type="Gene3D" id="2.60.120.370">
    <property type="entry name" value="YhcH/YjgK/YiaL"/>
    <property type="match status" value="1"/>
</dbReference>
<organism evidence="1 2">
    <name type="scientific">Clostridium saccharoperbutylacetonicum N1-4(HMT)</name>
    <dbReference type="NCBI Taxonomy" id="931276"/>
    <lineage>
        <taxon>Bacteria</taxon>
        <taxon>Bacillati</taxon>
        <taxon>Bacillota</taxon>
        <taxon>Clostridia</taxon>
        <taxon>Eubacteriales</taxon>
        <taxon>Clostridiaceae</taxon>
        <taxon>Clostridium</taxon>
    </lineage>
</organism>
<evidence type="ECO:0000313" key="1">
    <source>
        <dbReference type="EMBL" id="AGF57074.1"/>
    </source>
</evidence>
<dbReference type="Proteomes" id="UP000011728">
    <property type="component" value="Chromosome"/>
</dbReference>
<sequence>MICENIKNTKDYTGINPNFKKAFEFIINNNLNELKVGNYEIDGDKVFAFVQEYTTQAAVDKRWESHEKYIDIQYIIDGEEVMGYVPIHSLKECEDLRADKDLIFYNEIEKASSITFSKGDYAIFFPEDGHKPGCALGEGSKVKKIVIKVACK</sequence>
<dbReference type="NCBIfam" id="TIGR00022">
    <property type="entry name" value="YhcH/YjgK/YiaL family protein"/>
    <property type="match status" value="1"/>
</dbReference>
<dbReference type="PATRIC" id="fig|931276.5.peg.3338"/>
<proteinExistence type="predicted"/>
<dbReference type="InterPro" id="IPR037012">
    <property type="entry name" value="NanQ/TabA/YiaL_sf"/>
</dbReference>
<gene>
    <name evidence="1" type="ORF">Cspa_c33130</name>
</gene>
<protein>
    <submittedName>
        <fullName evidence="1">Uncharacterized protein, YhcH/YjgK/YiaL family</fullName>
    </submittedName>
</protein>
<dbReference type="PANTHER" id="PTHR34986">
    <property type="entry name" value="EVOLVED BETA-GALACTOSIDASE SUBUNIT BETA"/>
    <property type="match status" value="1"/>
</dbReference>
<dbReference type="SUPFAM" id="SSF51197">
    <property type="entry name" value="Clavaminate synthase-like"/>
    <property type="match status" value="1"/>
</dbReference>
<dbReference type="PANTHER" id="PTHR34986:SF1">
    <property type="entry name" value="PROTEIN YIAL"/>
    <property type="match status" value="1"/>
</dbReference>
<dbReference type="InterPro" id="IPR004375">
    <property type="entry name" value="NanQ/TabA/YiaL"/>
</dbReference>
<evidence type="ECO:0000313" key="2">
    <source>
        <dbReference type="Proteomes" id="UP000011728"/>
    </source>
</evidence>
<dbReference type="STRING" id="36745.CLSAP_30800"/>
<dbReference type="Pfam" id="PF04074">
    <property type="entry name" value="DUF386"/>
    <property type="match status" value="1"/>
</dbReference>
<name>M1MGM3_9CLOT</name>
<dbReference type="AlphaFoldDB" id="M1MGM3"/>
<dbReference type="RefSeq" id="WP_015393392.1">
    <property type="nucleotide sequence ID" value="NC_020291.1"/>
</dbReference>
<keyword evidence="2" id="KW-1185">Reference proteome</keyword>
<dbReference type="KEGG" id="csr:Cspa_c33130"/>
<reference evidence="1 2" key="1">
    <citation type="submission" date="2013-02" db="EMBL/GenBank/DDBJ databases">
        <title>Genome sequence of Clostridium saccharoperbutylacetonicum N1-4(HMT).</title>
        <authorList>
            <person name="Poehlein A."/>
            <person name="Daniel R."/>
        </authorList>
    </citation>
    <scope>NUCLEOTIDE SEQUENCE [LARGE SCALE GENOMIC DNA]</scope>
    <source>
        <strain evidence="2">N1-4(HMT)</strain>
    </source>
</reference>
<dbReference type="eggNOG" id="COG2731">
    <property type="taxonomic scope" value="Bacteria"/>
</dbReference>
<accession>M1MGM3</accession>
<dbReference type="EMBL" id="CP004121">
    <property type="protein sequence ID" value="AGF57074.1"/>
    <property type="molecule type" value="Genomic_DNA"/>
</dbReference>